<accession>A0ABQ0A456</accession>
<dbReference type="PANTHER" id="PTHR38104">
    <property type="match status" value="1"/>
</dbReference>
<dbReference type="InterPro" id="IPR036147">
    <property type="entry name" value="Anti-sigma_E_RseA_N_sf"/>
</dbReference>
<dbReference type="CDD" id="cd16328">
    <property type="entry name" value="RseA_N"/>
    <property type="match status" value="1"/>
</dbReference>
<feature type="domain" description="Anti sigma-E protein RseA N-terminal" evidence="1">
    <location>
        <begin position="15"/>
        <end position="87"/>
    </location>
</feature>
<dbReference type="EMBL" id="BAABWN010000001">
    <property type="protein sequence ID" value="GAA6166421.1"/>
    <property type="molecule type" value="Genomic_DNA"/>
</dbReference>
<gene>
    <name evidence="2" type="ORF">NBRC116591_02310</name>
</gene>
<name>A0ABQ0A456_9GAMM</name>
<protein>
    <recommendedName>
        <fullName evidence="1">Anti sigma-E protein RseA N-terminal domain-containing protein</fullName>
    </recommendedName>
</protein>
<evidence type="ECO:0000259" key="1">
    <source>
        <dbReference type="Pfam" id="PF03872"/>
    </source>
</evidence>
<proteinExistence type="predicted"/>
<dbReference type="Gene3D" id="1.10.10.880">
    <property type="entry name" value="Anti sigma-E protein RseA, N-terminal domain"/>
    <property type="match status" value="1"/>
</dbReference>
<comment type="caution">
    <text evidence="2">The sequence shown here is derived from an EMBL/GenBank/DDBJ whole genome shotgun (WGS) entry which is preliminary data.</text>
</comment>
<dbReference type="InterPro" id="IPR052383">
    <property type="entry name" value="Anti-sigma-E_RseA-like"/>
</dbReference>
<keyword evidence="3" id="KW-1185">Reference proteome</keyword>
<sequence>MAQSNDKSQFDESLKQSLSALMDGEASELELRRLLQNGESQEVRDTWSRYQLASQIMHSETSSYQGIDLSKGISEMIAEEPAIETAANDAKPSRFGAIISNFGKAAIAASVAVVAVFVVDNYQQDELVQENLANNTVAPAVEAPAADTANLPIGYGTNGLNARTVSTDSQQYESQRRNAQPVIFIPRTESEVANPAVEEFLQQLMAEHANTGVVAEGNIPFERVPRVELETSKPAQIEE</sequence>
<organism evidence="2 3">
    <name type="scientific">Sessilibacter corallicola</name>
    <dbReference type="NCBI Taxonomy" id="2904075"/>
    <lineage>
        <taxon>Bacteria</taxon>
        <taxon>Pseudomonadati</taxon>
        <taxon>Pseudomonadota</taxon>
        <taxon>Gammaproteobacteria</taxon>
        <taxon>Cellvibrionales</taxon>
        <taxon>Cellvibrionaceae</taxon>
        <taxon>Sessilibacter</taxon>
    </lineage>
</organism>
<dbReference type="Proteomes" id="UP001465153">
    <property type="component" value="Unassembled WGS sequence"/>
</dbReference>
<evidence type="ECO:0000313" key="3">
    <source>
        <dbReference type="Proteomes" id="UP001465153"/>
    </source>
</evidence>
<dbReference type="InterPro" id="IPR005572">
    <property type="entry name" value="Anti-sigma_E_RseA_N"/>
</dbReference>
<dbReference type="RefSeq" id="WP_233086548.1">
    <property type="nucleotide sequence ID" value="NZ_BAABWN010000001.1"/>
</dbReference>
<dbReference type="SUPFAM" id="SSF89069">
    <property type="entry name" value="N-terminal, cytoplasmic domain of anti-sigmaE factor RseA"/>
    <property type="match status" value="1"/>
</dbReference>
<reference evidence="2 3" key="1">
    <citation type="submission" date="2024-04" db="EMBL/GenBank/DDBJ databases">
        <title>Draft genome sequence of Sessilibacter corallicola NBRC 116591.</title>
        <authorList>
            <person name="Miyakawa T."/>
            <person name="Kusuya Y."/>
            <person name="Miura T."/>
        </authorList>
    </citation>
    <scope>NUCLEOTIDE SEQUENCE [LARGE SCALE GENOMIC DNA]</scope>
    <source>
        <strain evidence="2 3">KU-00831-HH</strain>
    </source>
</reference>
<evidence type="ECO:0000313" key="2">
    <source>
        <dbReference type="EMBL" id="GAA6166421.1"/>
    </source>
</evidence>
<dbReference type="Pfam" id="PF03872">
    <property type="entry name" value="RseA_N"/>
    <property type="match status" value="1"/>
</dbReference>
<dbReference type="PANTHER" id="PTHR38104:SF1">
    <property type="entry name" value="ANTI-SIGMA-E FACTOR RSEA"/>
    <property type="match status" value="1"/>
</dbReference>